<evidence type="ECO:0000313" key="14">
    <source>
        <dbReference type="Proteomes" id="UP000320078"/>
    </source>
</evidence>
<feature type="transmembrane region" description="Helical" evidence="10">
    <location>
        <begin position="54"/>
        <end position="75"/>
    </location>
</feature>
<dbReference type="FunFam" id="3.40.50.300:FF:000221">
    <property type="entry name" value="Multidrug ABC transporter ATP-binding protein"/>
    <property type="match status" value="1"/>
</dbReference>
<dbReference type="SUPFAM" id="SSF52540">
    <property type="entry name" value="P-loop containing nucleoside triphosphate hydrolases"/>
    <property type="match status" value="1"/>
</dbReference>
<dbReference type="PANTHER" id="PTHR43394:SF1">
    <property type="entry name" value="ATP-BINDING CASSETTE SUB-FAMILY B MEMBER 10, MITOCHONDRIAL"/>
    <property type="match status" value="1"/>
</dbReference>
<keyword evidence="4" id="KW-1003">Cell membrane</keyword>
<dbReference type="GO" id="GO:0016887">
    <property type="term" value="F:ATP hydrolysis activity"/>
    <property type="evidence" value="ECO:0007669"/>
    <property type="project" value="InterPro"/>
</dbReference>
<dbReference type="EMBL" id="VIAE01000001">
    <property type="protein sequence ID" value="TVY12418.1"/>
    <property type="molecule type" value="Genomic_DNA"/>
</dbReference>
<feature type="domain" description="ABC transporter" evidence="11">
    <location>
        <begin position="339"/>
        <end position="574"/>
    </location>
</feature>
<dbReference type="InterPro" id="IPR027417">
    <property type="entry name" value="P-loop_NTPase"/>
</dbReference>
<keyword evidence="5 10" id="KW-0812">Transmembrane</keyword>
<dbReference type="Gene3D" id="3.40.50.300">
    <property type="entry name" value="P-loop containing nucleotide triphosphate hydrolases"/>
    <property type="match status" value="1"/>
</dbReference>
<dbReference type="InterPro" id="IPR003439">
    <property type="entry name" value="ABC_transporter-like_ATP-bd"/>
</dbReference>
<feature type="domain" description="ABC transmembrane type-1" evidence="12">
    <location>
        <begin position="16"/>
        <end position="298"/>
    </location>
</feature>
<organism evidence="13 14">
    <name type="scientific">Candidatus Phytoplasma pini</name>
    <dbReference type="NCBI Taxonomy" id="267362"/>
    <lineage>
        <taxon>Bacteria</taxon>
        <taxon>Bacillati</taxon>
        <taxon>Mycoplasmatota</taxon>
        <taxon>Mollicutes</taxon>
        <taxon>Acholeplasmatales</taxon>
        <taxon>Acholeplasmataceae</taxon>
        <taxon>Candidatus Phytoplasma</taxon>
    </lineage>
</organism>
<dbReference type="Gene3D" id="1.20.1560.10">
    <property type="entry name" value="ABC transporter type 1, transmembrane domain"/>
    <property type="match status" value="1"/>
</dbReference>
<dbReference type="InterPro" id="IPR039421">
    <property type="entry name" value="Type_1_exporter"/>
</dbReference>
<dbReference type="GO" id="GO:0005886">
    <property type="term" value="C:plasma membrane"/>
    <property type="evidence" value="ECO:0007669"/>
    <property type="project" value="UniProtKB-SubCell"/>
</dbReference>
<feature type="transmembrane region" description="Helical" evidence="10">
    <location>
        <begin position="278"/>
        <end position="296"/>
    </location>
</feature>
<evidence type="ECO:0000259" key="11">
    <source>
        <dbReference type="PROSITE" id="PS50893"/>
    </source>
</evidence>
<feature type="transmembrane region" description="Helical" evidence="10">
    <location>
        <begin position="157"/>
        <end position="173"/>
    </location>
</feature>
<comment type="similarity">
    <text evidence="2">Belongs to the ABC transporter superfamily.</text>
</comment>
<keyword evidence="7 13" id="KW-0067">ATP-binding</keyword>
<dbReference type="PROSITE" id="PS50929">
    <property type="entry name" value="ABC_TM1F"/>
    <property type="match status" value="1"/>
</dbReference>
<dbReference type="PANTHER" id="PTHR43394">
    <property type="entry name" value="ATP-DEPENDENT PERMEASE MDL1, MITOCHONDRIAL"/>
    <property type="match status" value="1"/>
</dbReference>
<evidence type="ECO:0000256" key="6">
    <source>
        <dbReference type="ARBA" id="ARBA00022741"/>
    </source>
</evidence>
<evidence type="ECO:0000256" key="5">
    <source>
        <dbReference type="ARBA" id="ARBA00022692"/>
    </source>
</evidence>
<evidence type="ECO:0000256" key="3">
    <source>
        <dbReference type="ARBA" id="ARBA00022448"/>
    </source>
</evidence>
<evidence type="ECO:0000256" key="9">
    <source>
        <dbReference type="ARBA" id="ARBA00023136"/>
    </source>
</evidence>
<reference evidence="13 14" key="1">
    <citation type="submission" date="2019-06" db="EMBL/GenBank/DDBJ databases">
        <title>Draft Genome Sequence of Candidatus Phytoplasma pini-Related Strain MDPP: A Resource for Comparative Genomics of Gymnosperm-infecting Phytoplasmas.</title>
        <authorList>
            <person name="Cai W."/>
            <person name="Costanzo S."/>
            <person name="Shao J."/>
            <person name="Zhao Y."/>
            <person name="Davis R."/>
        </authorList>
    </citation>
    <scope>NUCLEOTIDE SEQUENCE [LARGE SCALE GENOMIC DNA]</scope>
    <source>
        <strain evidence="13 14">MDPP</strain>
    </source>
</reference>
<dbReference type="Proteomes" id="UP000320078">
    <property type="component" value="Unassembled WGS sequence"/>
</dbReference>
<evidence type="ECO:0000256" key="2">
    <source>
        <dbReference type="ARBA" id="ARBA00005417"/>
    </source>
</evidence>
<comment type="caution">
    <text evidence="13">The sequence shown here is derived from an EMBL/GenBank/DDBJ whole genome shotgun (WGS) entry which is preliminary data.</text>
</comment>
<accession>A0A559KJZ8</accession>
<sequence>MKLILRYLKKYKMLFFLNLISVIFIICGEVLISFFIGKFILNQEPNNNIQFSKIVIYLIFLLVLGILGNLIMSYCSAKLSSLIFKDLSIDLFQKIQTFSLEDIQKLGISNIMHRSVFNVYQIMSFVSSFYRTAIVAPITLVVSLILMFFISPYLSCSVFFIVPLFLVILFFIMKKNYRLSLKQQEKLESMNSIIRTSIKGVKTIRIFNQEKNEEKKFNKINLNYNNLIIKLFLSVFSIEPIFYLLVNVSVILTIGLGVSMLKPVKNINIGDLYNCINLQYNILFSILNLLLLFTMLPKTSIAIKKIQDLLNIAPAIKNNFNLQKLAFLDKKPLDKIKTLEFKKVFFRYSNLSHYTLEDINFKVRSSEIIAFIGSTGAGKTTLISLIPRLMDPTHGIIEINENNILNYDLKELRNKISFVSQKNILFKGTILSNLLFSKEDATPNQILEKSKIAQSYEFIQNKEHHLNEPISELGSNLSGGQKQRLSITRALLKKPDVYIFDDSFSALDYQTDLAIRKAFFSSIKDVIVIIVAQRLSSVLNSDKIVVLDRGKIVDIGNHKELIQRCFIYQKICLSQKIKEVV</sequence>
<evidence type="ECO:0000256" key="10">
    <source>
        <dbReference type="SAM" id="Phobius"/>
    </source>
</evidence>
<gene>
    <name evidence="13" type="primary">evbG</name>
    <name evidence="13" type="ORF">MDPP_0034</name>
</gene>
<dbReference type="RefSeq" id="WP_144658189.1">
    <property type="nucleotide sequence ID" value="NZ_VIAE01000001.1"/>
</dbReference>
<evidence type="ECO:0000313" key="13">
    <source>
        <dbReference type="EMBL" id="TVY12418.1"/>
    </source>
</evidence>
<dbReference type="GO" id="GO:0015421">
    <property type="term" value="F:ABC-type oligopeptide transporter activity"/>
    <property type="evidence" value="ECO:0007669"/>
    <property type="project" value="TreeGrafter"/>
</dbReference>
<dbReference type="Pfam" id="PF00005">
    <property type="entry name" value="ABC_tran"/>
    <property type="match status" value="1"/>
</dbReference>
<dbReference type="InterPro" id="IPR036640">
    <property type="entry name" value="ABC1_TM_sf"/>
</dbReference>
<dbReference type="InterPro" id="IPR011527">
    <property type="entry name" value="ABC1_TM_dom"/>
</dbReference>
<feature type="transmembrane region" description="Helical" evidence="10">
    <location>
        <begin position="12"/>
        <end position="34"/>
    </location>
</feature>
<dbReference type="GO" id="GO:0005524">
    <property type="term" value="F:ATP binding"/>
    <property type="evidence" value="ECO:0007669"/>
    <property type="project" value="UniProtKB-KW"/>
</dbReference>
<keyword evidence="8 10" id="KW-1133">Transmembrane helix</keyword>
<evidence type="ECO:0000256" key="7">
    <source>
        <dbReference type="ARBA" id="ARBA00022840"/>
    </source>
</evidence>
<feature type="transmembrane region" description="Helical" evidence="10">
    <location>
        <begin position="231"/>
        <end position="258"/>
    </location>
</feature>
<proteinExistence type="inferred from homology"/>
<protein>
    <submittedName>
        <fullName evidence="13">Multidrug resistance ABC transporter ATP-binding and permease protein</fullName>
    </submittedName>
</protein>
<comment type="subcellular location">
    <subcellularLocation>
        <location evidence="1">Cell membrane</location>
        <topology evidence="1">Multi-pass membrane protein</topology>
    </subcellularLocation>
</comment>
<keyword evidence="14" id="KW-1185">Reference proteome</keyword>
<keyword evidence="6" id="KW-0547">Nucleotide-binding</keyword>
<dbReference type="InterPro" id="IPR003593">
    <property type="entry name" value="AAA+_ATPase"/>
</dbReference>
<evidence type="ECO:0000256" key="8">
    <source>
        <dbReference type="ARBA" id="ARBA00022989"/>
    </source>
</evidence>
<keyword evidence="3" id="KW-0813">Transport</keyword>
<keyword evidence="9 10" id="KW-0472">Membrane</keyword>
<dbReference type="SUPFAM" id="SSF90123">
    <property type="entry name" value="ABC transporter transmembrane region"/>
    <property type="match status" value="1"/>
</dbReference>
<dbReference type="SMART" id="SM00382">
    <property type="entry name" value="AAA"/>
    <property type="match status" value="1"/>
</dbReference>
<evidence type="ECO:0000256" key="1">
    <source>
        <dbReference type="ARBA" id="ARBA00004651"/>
    </source>
</evidence>
<evidence type="ECO:0000256" key="4">
    <source>
        <dbReference type="ARBA" id="ARBA00022475"/>
    </source>
</evidence>
<name>A0A559KJZ8_9MOLU</name>
<dbReference type="OrthoDB" id="383768at2"/>
<dbReference type="PROSITE" id="PS50893">
    <property type="entry name" value="ABC_TRANSPORTER_2"/>
    <property type="match status" value="1"/>
</dbReference>
<dbReference type="AlphaFoldDB" id="A0A559KJZ8"/>
<evidence type="ECO:0000259" key="12">
    <source>
        <dbReference type="PROSITE" id="PS50929"/>
    </source>
</evidence>
<dbReference type="Pfam" id="PF00664">
    <property type="entry name" value="ABC_membrane"/>
    <property type="match status" value="1"/>
</dbReference>
<feature type="transmembrane region" description="Helical" evidence="10">
    <location>
        <begin position="129"/>
        <end position="151"/>
    </location>
</feature>